<dbReference type="GO" id="GO:0004516">
    <property type="term" value="F:nicotinate phosphoribosyltransferase activity"/>
    <property type="evidence" value="ECO:0007669"/>
    <property type="project" value="UniProtKB-UniRule"/>
</dbReference>
<dbReference type="GO" id="GO:0034355">
    <property type="term" value="P:NAD+ biosynthetic process via the salvage pathway"/>
    <property type="evidence" value="ECO:0007669"/>
    <property type="project" value="TreeGrafter"/>
</dbReference>
<keyword evidence="11" id="KW-0328">Glycosyltransferase</keyword>
<dbReference type="EMBL" id="LXSL01000031">
    <property type="protein sequence ID" value="OAM26333.1"/>
    <property type="molecule type" value="Genomic_DNA"/>
</dbReference>
<comment type="PTM">
    <text evidence="7 8">Transiently phosphorylated on a His residue during the reaction cycle. Phosphorylation strongly increases the affinity for substrates and increases the rate of nicotinate D-ribonucleotide production. Dephosphorylation regenerates the low-affinity form of the enzyme, leading to product release.</text>
</comment>
<dbReference type="PANTHER" id="PTHR11098:SF1">
    <property type="entry name" value="NICOTINATE PHOSPHORIBOSYLTRANSFERASE"/>
    <property type="match status" value="1"/>
</dbReference>
<dbReference type="Gene3D" id="3.20.140.10">
    <property type="entry name" value="nicotinate phosphoribosyltransferase"/>
    <property type="match status" value="1"/>
</dbReference>
<keyword evidence="6 7" id="KW-0662">Pyridine nucleotide biosynthesis</keyword>
<keyword evidence="11" id="KW-0808">Transferase</keyword>
<dbReference type="NCBIfam" id="NF003704">
    <property type="entry name" value="PRK05321.1"/>
    <property type="match status" value="1"/>
</dbReference>
<dbReference type="PIRSF" id="PIRSF000484">
    <property type="entry name" value="NAPRT"/>
    <property type="match status" value="1"/>
</dbReference>
<evidence type="ECO:0000259" key="10">
    <source>
        <dbReference type="Pfam" id="PF17767"/>
    </source>
</evidence>
<dbReference type="GO" id="GO:0005829">
    <property type="term" value="C:cytosol"/>
    <property type="evidence" value="ECO:0007669"/>
    <property type="project" value="TreeGrafter"/>
</dbReference>
<dbReference type="RefSeq" id="WP_067594742.1">
    <property type="nucleotide sequence ID" value="NZ_LXSL01000031.1"/>
</dbReference>
<organism evidence="11 12">
    <name type="scientific">Eikenella longinqua</name>
    <dbReference type="NCBI Taxonomy" id="1795827"/>
    <lineage>
        <taxon>Bacteria</taxon>
        <taxon>Pseudomonadati</taxon>
        <taxon>Pseudomonadota</taxon>
        <taxon>Betaproteobacteria</taxon>
        <taxon>Neisseriales</taxon>
        <taxon>Neisseriaceae</taxon>
        <taxon>Eikenella</taxon>
    </lineage>
</organism>
<evidence type="ECO:0000256" key="7">
    <source>
        <dbReference type="HAMAP-Rule" id="MF_00570"/>
    </source>
</evidence>
<dbReference type="PANTHER" id="PTHR11098">
    <property type="entry name" value="NICOTINATE PHOSPHORIBOSYLTRANSFERASE"/>
    <property type="match status" value="1"/>
</dbReference>
<evidence type="ECO:0000256" key="1">
    <source>
        <dbReference type="ARBA" id="ARBA00004952"/>
    </source>
</evidence>
<comment type="similarity">
    <text evidence="2 7 8">Belongs to the NAPRTase family.</text>
</comment>
<dbReference type="AlphaFoldDB" id="A0A1A9RV87"/>
<dbReference type="InterPro" id="IPR040727">
    <property type="entry name" value="NAPRTase_N"/>
</dbReference>
<gene>
    <name evidence="7" type="primary">pncB</name>
    <name evidence="11" type="ORF">A7P95_09855</name>
</gene>
<evidence type="ECO:0000256" key="2">
    <source>
        <dbReference type="ARBA" id="ARBA00010897"/>
    </source>
</evidence>
<evidence type="ECO:0000256" key="4">
    <source>
        <dbReference type="ARBA" id="ARBA00022553"/>
    </source>
</evidence>
<dbReference type="Pfam" id="PF04095">
    <property type="entry name" value="NAPRTase"/>
    <property type="match status" value="1"/>
</dbReference>
<dbReference type="SUPFAM" id="SSF51690">
    <property type="entry name" value="Nicotinate/Quinolinate PRTase C-terminal domain-like"/>
    <property type="match status" value="1"/>
</dbReference>
<proteinExistence type="inferred from homology"/>
<dbReference type="InterPro" id="IPR006406">
    <property type="entry name" value="Nic_PRibTrfase"/>
</dbReference>
<reference evidence="12" key="1">
    <citation type="submission" date="2016-05" db="EMBL/GenBank/DDBJ databases">
        <title>Draft genome of Corynebacterium afermentans subsp. afermentans LCDC 88199T.</title>
        <authorList>
            <person name="Bernier A.-M."/>
            <person name="Bernard K."/>
        </authorList>
    </citation>
    <scope>NUCLEOTIDE SEQUENCE [LARGE SCALE GENOMIC DNA]</scope>
    <source>
        <strain evidence="12">NML02-A-017</strain>
    </source>
</reference>
<evidence type="ECO:0000256" key="3">
    <source>
        <dbReference type="ARBA" id="ARBA00013236"/>
    </source>
</evidence>
<keyword evidence="4 7" id="KW-0597">Phosphoprotein</keyword>
<evidence type="ECO:0000313" key="12">
    <source>
        <dbReference type="Proteomes" id="UP000077885"/>
    </source>
</evidence>
<evidence type="ECO:0000256" key="5">
    <source>
        <dbReference type="ARBA" id="ARBA00022598"/>
    </source>
</evidence>
<sequence>MQPHIIHSLLDTDLYKFTMLQVVLHQFPQAHGVYEFRCRNLDALVYPLVDIRSELEAELDALCTLRFTLSELNYLRSLRFIKSDFVDYLELFQLKRRFIKVFVDEEHRLCIRVEGPIIQAMFFEIFVLAIVNELYFRRLETPEVLAEGERRLQAKADLLRRYAAAEDPADPPFLVSDFGTRRRYNLAWQEHVVHTLNQAAPGCLRGTSNVFIAKKLGLIPIGTVAHEFMQAFQALDVRLRDFQKAALESWVREYRGDLGIALTDVVGMDAFLRDFDLYFAKLFDGLRHDSGDPYIWGDKAYAHYQKLKIDSRTKMLTFSDGLDLEKAWALHQYFKDRFKTSFGIGTNLTNDMGHTPLNIVLKLVECNGQSVVKLSDSPGKTMSSNNTFLAYLRQVFEIADTE</sequence>
<evidence type="ECO:0000256" key="8">
    <source>
        <dbReference type="RuleBase" id="RU003838"/>
    </source>
</evidence>
<dbReference type="CDD" id="cd01401">
    <property type="entry name" value="PncB_like"/>
    <property type="match status" value="1"/>
</dbReference>
<name>A0A1A9RV87_9NEIS</name>
<keyword evidence="5 7" id="KW-0436">Ligase</keyword>
<dbReference type="Pfam" id="PF17767">
    <property type="entry name" value="NAPRTase_N"/>
    <property type="match status" value="1"/>
</dbReference>
<evidence type="ECO:0000313" key="11">
    <source>
        <dbReference type="EMBL" id="OAM26333.1"/>
    </source>
</evidence>
<comment type="catalytic activity">
    <reaction evidence="7 8">
        <text>5-phospho-alpha-D-ribose 1-diphosphate + nicotinate + ATP + H2O = nicotinate beta-D-ribonucleotide + ADP + phosphate + diphosphate</text>
        <dbReference type="Rhea" id="RHEA:36163"/>
        <dbReference type="ChEBI" id="CHEBI:15377"/>
        <dbReference type="ChEBI" id="CHEBI:30616"/>
        <dbReference type="ChEBI" id="CHEBI:32544"/>
        <dbReference type="ChEBI" id="CHEBI:33019"/>
        <dbReference type="ChEBI" id="CHEBI:43474"/>
        <dbReference type="ChEBI" id="CHEBI:57502"/>
        <dbReference type="ChEBI" id="CHEBI:58017"/>
        <dbReference type="ChEBI" id="CHEBI:456216"/>
        <dbReference type="EC" id="6.3.4.21"/>
    </reaction>
</comment>
<dbReference type="UniPathway" id="UPA00253">
    <property type="reaction ID" value="UER00457"/>
</dbReference>
<dbReference type="InterPro" id="IPR007229">
    <property type="entry name" value="Nic_PRibTrfase-Fam"/>
</dbReference>
<dbReference type="SUPFAM" id="SSF54675">
    <property type="entry name" value="Nicotinate/Quinolinate PRTase N-terminal domain-like"/>
    <property type="match status" value="1"/>
</dbReference>
<comment type="pathway">
    <text evidence="1 7 8">Cofactor biosynthesis; NAD(+) biosynthesis; nicotinate D-ribonucleotide from nicotinate: step 1/1.</text>
</comment>
<feature type="domain" description="Nicotinate phosphoribosyltransferase N-terminal" evidence="10">
    <location>
        <begin position="10"/>
        <end position="132"/>
    </location>
</feature>
<evidence type="ECO:0000259" key="9">
    <source>
        <dbReference type="Pfam" id="PF04095"/>
    </source>
</evidence>
<dbReference type="HAMAP" id="MF_00570">
    <property type="entry name" value="NAPRTase"/>
    <property type="match status" value="1"/>
</dbReference>
<feature type="domain" description="Nicotinate/nicotinamide phosphoribosyltransferase" evidence="9">
    <location>
        <begin position="173"/>
        <end position="398"/>
    </location>
</feature>
<evidence type="ECO:0000256" key="6">
    <source>
        <dbReference type="ARBA" id="ARBA00022642"/>
    </source>
</evidence>
<dbReference type="GO" id="GO:0016757">
    <property type="term" value="F:glycosyltransferase activity"/>
    <property type="evidence" value="ECO:0007669"/>
    <property type="project" value="UniProtKB-KW"/>
</dbReference>
<comment type="caution">
    <text evidence="11">The sequence shown here is derived from an EMBL/GenBank/DDBJ whole genome shotgun (WGS) entry which is preliminary data.</text>
</comment>
<keyword evidence="12" id="KW-1185">Reference proteome</keyword>
<dbReference type="NCBIfam" id="TIGR01514">
    <property type="entry name" value="NAPRTase"/>
    <property type="match status" value="1"/>
</dbReference>
<dbReference type="STRING" id="1795827.A7P95_09855"/>
<protein>
    <recommendedName>
        <fullName evidence="3 7">Nicotinate phosphoribosyltransferase</fullName>
        <shortName evidence="7">NAPRTase</shortName>
        <ecNumber evidence="3 7">6.3.4.21</ecNumber>
    </recommendedName>
</protein>
<dbReference type="OrthoDB" id="9771406at2"/>
<accession>A0A1A9RV87</accession>
<dbReference type="InterPro" id="IPR041525">
    <property type="entry name" value="N/Namide_PRibTrfase"/>
</dbReference>
<comment type="function">
    <text evidence="7 8">Catalyzes the synthesis of beta-nicotinate D-ribonucleotide from nicotinate and 5-phospho-D-ribose 1-phosphate at the expense of ATP.</text>
</comment>
<dbReference type="Proteomes" id="UP000077885">
    <property type="component" value="Unassembled WGS sequence"/>
</dbReference>
<feature type="modified residue" description="Phosphohistidine; by autocatalysis" evidence="7">
    <location>
        <position position="226"/>
    </location>
</feature>
<dbReference type="InterPro" id="IPR036068">
    <property type="entry name" value="Nicotinate_pribotase-like_C"/>
</dbReference>
<dbReference type="EC" id="6.3.4.21" evidence="3 7"/>